<reference evidence="3" key="1">
    <citation type="submission" date="2019-09" db="UniProtKB">
        <authorList>
            <consortium name="WormBaseParasite"/>
        </authorList>
    </citation>
    <scope>IDENTIFICATION</scope>
</reference>
<evidence type="ECO:0000313" key="2">
    <source>
        <dbReference type="Proteomes" id="UP000050761"/>
    </source>
</evidence>
<evidence type="ECO:0000313" key="3">
    <source>
        <dbReference type="WBParaSite" id="HPBE_0000321801-mRNA-1"/>
    </source>
</evidence>
<accession>A0A183FAM6</accession>
<feature type="region of interest" description="Disordered" evidence="1">
    <location>
        <begin position="1"/>
        <end position="64"/>
    </location>
</feature>
<proteinExistence type="predicted"/>
<feature type="compositionally biased region" description="Polar residues" evidence="1">
    <location>
        <begin position="1"/>
        <end position="20"/>
    </location>
</feature>
<keyword evidence="2" id="KW-1185">Reference proteome</keyword>
<organism evidence="2 3">
    <name type="scientific">Heligmosomoides polygyrus</name>
    <name type="common">Parasitic roundworm</name>
    <dbReference type="NCBI Taxonomy" id="6339"/>
    <lineage>
        <taxon>Eukaryota</taxon>
        <taxon>Metazoa</taxon>
        <taxon>Ecdysozoa</taxon>
        <taxon>Nematoda</taxon>
        <taxon>Chromadorea</taxon>
        <taxon>Rhabditida</taxon>
        <taxon>Rhabditina</taxon>
        <taxon>Rhabditomorpha</taxon>
        <taxon>Strongyloidea</taxon>
        <taxon>Heligmosomidae</taxon>
        <taxon>Heligmosomoides</taxon>
    </lineage>
</organism>
<sequence>LNTSPNVPGNSVDVPNTSPTPAMGRRAEHVAHVPGDSEGVPKTLSDVPGGSEDVPNMSFAKEDH</sequence>
<protein>
    <submittedName>
        <fullName evidence="3">Microtubule-associated protein Jupiter</fullName>
    </submittedName>
</protein>
<name>A0A183FAM6_HELPZ</name>
<dbReference type="Proteomes" id="UP000050761">
    <property type="component" value="Unassembled WGS sequence"/>
</dbReference>
<evidence type="ECO:0000256" key="1">
    <source>
        <dbReference type="SAM" id="MobiDB-lite"/>
    </source>
</evidence>
<dbReference type="WBParaSite" id="HPBE_0000321801-mRNA-1">
    <property type="protein sequence ID" value="HPBE_0000321801-mRNA-1"/>
    <property type="gene ID" value="HPBE_0000321801"/>
</dbReference>
<dbReference type="AlphaFoldDB" id="A0A183FAM6"/>